<dbReference type="InterPro" id="IPR012677">
    <property type="entry name" value="Nucleotide-bd_a/b_plait_sf"/>
</dbReference>
<keyword evidence="1" id="KW-0597">Phosphoprotein</keyword>
<keyword evidence="3 4" id="KW-0694">RNA-binding</keyword>
<feature type="non-terminal residue" evidence="6">
    <location>
        <position position="499"/>
    </location>
</feature>
<evidence type="ECO:0000256" key="2">
    <source>
        <dbReference type="ARBA" id="ARBA00022737"/>
    </source>
</evidence>
<dbReference type="SMART" id="SM00360">
    <property type="entry name" value="RRM"/>
    <property type="match status" value="4"/>
</dbReference>
<dbReference type="Pfam" id="PF13893">
    <property type="entry name" value="RRM_5"/>
    <property type="match status" value="1"/>
</dbReference>
<feature type="non-terminal residue" evidence="6">
    <location>
        <position position="1"/>
    </location>
</feature>
<dbReference type="InterPro" id="IPR021790">
    <property type="entry name" value="PTBP1-like_RRM2"/>
</dbReference>
<dbReference type="Proteomes" id="UP000052967">
    <property type="component" value="Unassembled WGS sequence"/>
</dbReference>
<evidence type="ECO:0000256" key="3">
    <source>
        <dbReference type="ARBA" id="ARBA00022884"/>
    </source>
</evidence>
<dbReference type="InterPro" id="IPR000504">
    <property type="entry name" value="RRM_dom"/>
</dbReference>
<dbReference type="Gene3D" id="3.30.70.330">
    <property type="match status" value="4"/>
</dbReference>
<protein>
    <submittedName>
        <fullName evidence="6">Polypyrimidine tract-binding protein 3</fullName>
    </submittedName>
</protein>
<dbReference type="PANTHER" id="PTHR15592">
    <property type="entry name" value="MATRIN 3/NUCLEAR PROTEIN 220-RELATED"/>
    <property type="match status" value="1"/>
</dbReference>
<organism evidence="6 7">
    <name type="scientific">Merops nubicus</name>
    <name type="common">Northern carmine bee-eater</name>
    <dbReference type="NCBI Taxonomy" id="57421"/>
    <lineage>
        <taxon>Eukaryota</taxon>
        <taxon>Metazoa</taxon>
        <taxon>Chordata</taxon>
        <taxon>Craniata</taxon>
        <taxon>Vertebrata</taxon>
        <taxon>Euteleostomi</taxon>
        <taxon>Archelosauria</taxon>
        <taxon>Archosauria</taxon>
        <taxon>Dinosauria</taxon>
        <taxon>Saurischia</taxon>
        <taxon>Theropoda</taxon>
        <taxon>Coelurosauria</taxon>
        <taxon>Aves</taxon>
        <taxon>Neognathae</taxon>
        <taxon>Neoaves</taxon>
        <taxon>Telluraves</taxon>
        <taxon>Coraciimorphae</taxon>
        <taxon>Coraciiformes</taxon>
        <taxon>Meropidae</taxon>
        <taxon>Merops</taxon>
    </lineage>
</organism>
<reference evidence="6 7" key="1">
    <citation type="submission" date="2014-04" db="EMBL/GenBank/DDBJ databases">
        <title>Genome evolution of avian class.</title>
        <authorList>
            <person name="Zhang G."/>
            <person name="Li C."/>
        </authorList>
    </citation>
    <scope>NUCLEOTIDE SEQUENCE [LARGE SCALE GENOMIC DNA]</scope>
    <source>
        <strain evidence="6">BGI_N331</strain>
    </source>
</reference>
<evidence type="ECO:0000256" key="1">
    <source>
        <dbReference type="ARBA" id="ARBA00022553"/>
    </source>
</evidence>
<dbReference type="EMBL" id="KK717056">
    <property type="protein sequence ID" value="KFQ37103.1"/>
    <property type="molecule type" value="Genomic_DNA"/>
</dbReference>
<keyword evidence="2" id="KW-0677">Repeat</keyword>
<dbReference type="GO" id="GO:0006397">
    <property type="term" value="P:mRNA processing"/>
    <property type="evidence" value="ECO:0007669"/>
    <property type="project" value="InterPro"/>
</dbReference>
<sequence>EEKLKAGKTPCTPSRVLHLRQIPSDVTEAEIIALGLPFGKVTNLLMLKDKNQALLEMASTEAAVAVVNYYAPVFHLHSQPVYIQYSNYKELETDKCPDQARVQAALHAVNAMQCGSLPTASASCEGAALPGHSSVLRVAFENVLCSVDLEMLHQIFARFGSVLKIVTFTKKNRLQALIQYAHPMYAQEAKRALNGQNIYAACCSLRIDFSHLRSLQVKYNGHKSRDFTRTNSPYGDGRIPLQPPTGPFSGLQNTIFPSHSGSSWFTSPVGITKPPDTSVPPVHRSPTSAASGHMTVPSATDVLPHCVVLVNNLNTEFVTPQKLFILFGVYGNVQRVKIMFRKRENALIQMADTMQAKLAISHLDGQMLYGRVLHVTLSKCQTVYLCEGQDDCGLTQDYRNSLLHRFKKANSKNVQNIYPPSATLHISNIPLSATADCVKTIFANKGFTVKAFKFFEKDGRMALIQLGSVEEAVHALIEIHHYDFGSKHHLRVSFSKYKI</sequence>
<evidence type="ECO:0000313" key="6">
    <source>
        <dbReference type="EMBL" id="KFQ37103.1"/>
    </source>
</evidence>
<dbReference type="GO" id="GO:0005634">
    <property type="term" value="C:nucleus"/>
    <property type="evidence" value="ECO:0007669"/>
    <property type="project" value="InterPro"/>
</dbReference>
<dbReference type="PROSITE" id="PS50102">
    <property type="entry name" value="RRM"/>
    <property type="match status" value="3"/>
</dbReference>
<dbReference type="AlphaFoldDB" id="A0A091RB72"/>
<name>A0A091RB72_MERNU</name>
<evidence type="ECO:0000259" key="5">
    <source>
        <dbReference type="PROSITE" id="PS50102"/>
    </source>
</evidence>
<keyword evidence="7" id="KW-1185">Reference proteome</keyword>
<dbReference type="GO" id="GO:0003723">
    <property type="term" value="F:RNA binding"/>
    <property type="evidence" value="ECO:0007669"/>
    <property type="project" value="UniProtKB-UniRule"/>
</dbReference>
<dbReference type="NCBIfam" id="TIGR01649">
    <property type="entry name" value="hnRNP-L_PTB"/>
    <property type="match status" value="1"/>
</dbReference>
<evidence type="ECO:0000256" key="4">
    <source>
        <dbReference type="PROSITE-ProRule" id="PRU00176"/>
    </source>
</evidence>
<gene>
    <name evidence="6" type="ORF">N331_08438</name>
</gene>
<dbReference type="SUPFAM" id="SSF54928">
    <property type="entry name" value="RNA-binding domain, RBD"/>
    <property type="match status" value="3"/>
</dbReference>
<feature type="domain" description="RRM" evidence="5">
    <location>
        <begin position="15"/>
        <end position="88"/>
    </location>
</feature>
<proteinExistence type="predicted"/>
<dbReference type="FunFam" id="3.30.70.330:FF:000341">
    <property type="entry name" value="Hephaestus, isoform C"/>
    <property type="match status" value="1"/>
</dbReference>
<evidence type="ECO:0000313" key="7">
    <source>
        <dbReference type="Proteomes" id="UP000052967"/>
    </source>
</evidence>
<feature type="domain" description="RRM" evidence="5">
    <location>
        <begin position="136"/>
        <end position="212"/>
    </location>
</feature>
<accession>A0A091RB72</accession>
<feature type="domain" description="RRM" evidence="5">
    <location>
        <begin position="306"/>
        <end position="380"/>
    </location>
</feature>
<dbReference type="Pfam" id="PF11835">
    <property type="entry name" value="RRM_8"/>
    <property type="match status" value="1"/>
</dbReference>
<dbReference type="InterPro" id="IPR035979">
    <property type="entry name" value="RBD_domain_sf"/>
</dbReference>
<dbReference type="InterPro" id="IPR006536">
    <property type="entry name" value="HnRNP-L/PTB"/>
</dbReference>